<proteinExistence type="predicted"/>
<sequence length="64" mass="7388">MAASHSSSSPSSRGGPYKSKVSKQERVEERRVKPDREGDRKEKEGWLESELPASEREKEKEREE</sequence>
<dbReference type="AlphaFoldDB" id="A0A4Z2IMI3"/>
<keyword evidence="3" id="KW-1185">Reference proteome</keyword>
<feature type="region of interest" description="Disordered" evidence="1">
    <location>
        <begin position="1"/>
        <end position="64"/>
    </location>
</feature>
<organism evidence="2 3">
    <name type="scientific">Liparis tanakae</name>
    <name type="common">Tanaka's snailfish</name>
    <dbReference type="NCBI Taxonomy" id="230148"/>
    <lineage>
        <taxon>Eukaryota</taxon>
        <taxon>Metazoa</taxon>
        <taxon>Chordata</taxon>
        <taxon>Craniata</taxon>
        <taxon>Vertebrata</taxon>
        <taxon>Euteleostomi</taxon>
        <taxon>Actinopterygii</taxon>
        <taxon>Neopterygii</taxon>
        <taxon>Teleostei</taxon>
        <taxon>Neoteleostei</taxon>
        <taxon>Acanthomorphata</taxon>
        <taxon>Eupercaria</taxon>
        <taxon>Perciformes</taxon>
        <taxon>Cottioidei</taxon>
        <taxon>Cottales</taxon>
        <taxon>Liparidae</taxon>
        <taxon>Liparis</taxon>
    </lineage>
</organism>
<dbReference type="EMBL" id="SRLO01000069">
    <property type="protein sequence ID" value="TNN78938.1"/>
    <property type="molecule type" value="Genomic_DNA"/>
</dbReference>
<name>A0A4Z2IMI3_9TELE</name>
<feature type="compositionally biased region" description="Low complexity" evidence="1">
    <location>
        <begin position="1"/>
        <end position="12"/>
    </location>
</feature>
<accession>A0A4Z2IMI3</accession>
<dbReference type="Proteomes" id="UP000314294">
    <property type="component" value="Unassembled WGS sequence"/>
</dbReference>
<evidence type="ECO:0000313" key="3">
    <source>
        <dbReference type="Proteomes" id="UP000314294"/>
    </source>
</evidence>
<protein>
    <submittedName>
        <fullName evidence="2">Uncharacterized protein</fullName>
    </submittedName>
</protein>
<feature type="compositionally biased region" description="Basic and acidic residues" evidence="1">
    <location>
        <begin position="53"/>
        <end position="64"/>
    </location>
</feature>
<reference evidence="2 3" key="1">
    <citation type="submission" date="2019-03" db="EMBL/GenBank/DDBJ databases">
        <title>First draft genome of Liparis tanakae, snailfish: a comprehensive survey of snailfish specific genes.</title>
        <authorList>
            <person name="Kim W."/>
            <person name="Song I."/>
            <person name="Jeong J.-H."/>
            <person name="Kim D."/>
            <person name="Kim S."/>
            <person name="Ryu S."/>
            <person name="Song J.Y."/>
            <person name="Lee S.K."/>
        </authorList>
    </citation>
    <scope>NUCLEOTIDE SEQUENCE [LARGE SCALE GENOMIC DNA]</scope>
    <source>
        <tissue evidence="2">Muscle</tissue>
    </source>
</reference>
<comment type="caution">
    <text evidence="2">The sequence shown here is derived from an EMBL/GenBank/DDBJ whole genome shotgun (WGS) entry which is preliminary data.</text>
</comment>
<feature type="compositionally biased region" description="Basic and acidic residues" evidence="1">
    <location>
        <begin position="22"/>
        <end position="46"/>
    </location>
</feature>
<gene>
    <name evidence="2" type="ORF">EYF80_010864</name>
</gene>
<evidence type="ECO:0000256" key="1">
    <source>
        <dbReference type="SAM" id="MobiDB-lite"/>
    </source>
</evidence>
<evidence type="ECO:0000313" key="2">
    <source>
        <dbReference type="EMBL" id="TNN78938.1"/>
    </source>
</evidence>